<dbReference type="Pfam" id="PF05721">
    <property type="entry name" value="PhyH"/>
    <property type="match status" value="1"/>
</dbReference>
<organism evidence="1">
    <name type="scientific">marine metagenome</name>
    <dbReference type="NCBI Taxonomy" id="408172"/>
    <lineage>
        <taxon>unclassified sequences</taxon>
        <taxon>metagenomes</taxon>
        <taxon>ecological metagenomes</taxon>
    </lineage>
</organism>
<gene>
    <name evidence="1" type="ORF">METZ01_LOCUS22877</name>
</gene>
<protein>
    <recommendedName>
        <fullName evidence="2">Phytanoyl-CoA dioxygenase family protein</fullName>
    </recommendedName>
</protein>
<evidence type="ECO:0000313" key="1">
    <source>
        <dbReference type="EMBL" id="SUZ70023.1"/>
    </source>
</evidence>
<dbReference type="AlphaFoldDB" id="A0A381PX98"/>
<dbReference type="Gene3D" id="2.60.120.620">
    <property type="entry name" value="q2cbj1_9rhob like domain"/>
    <property type="match status" value="1"/>
</dbReference>
<proteinExistence type="predicted"/>
<reference evidence="1" key="1">
    <citation type="submission" date="2018-05" db="EMBL/GenBank/DDBJ databases">
        <authorList>
            <person name="Lanie J.A."/>
            <person name="Ng W.-L."/>
            <person name="Kazmierczak K.M."/>
            <person name="Andrzejewski T.M."/>
            <person name="Davidsen T.M."/>
            <person name="Wayne K.J."/>
            <person name="Tettelin H."/>
            <person name="Glass J.I."/>
            <person name="Rusch D."/>
            <person name="Podicherti R."/>
            <person name="Tsui H.-C.T."/>
            <person name="Winkler M.E."/>
        </authorList>
    </citation>
    <scope>NUCLEOTIDE SEQUENCE</scope>
</reference>
<sequence length="403" mass="44851">MTDPDIFQERVLKVPIPDRHYLILVAPDGNYLGVDQDGFTTTYPHANDRIMWDESGAGSFRHVLADTEIVKKSADGDACQLSLEGTLLDGLGKPTGESAMYNVAQGPEKLPSEYLQFFRENGWVCLTSILSQDLVEALEKVACTDRFSHLQFDRSSNPFIQSSAIARTAAEPVSLWLIRQYMQTDDIRVAHTPGLAILERDDGKRIVQGWHSDYPYHWGVPAQGRVPTPSGETVLGVQRNVCVSPFTKVGGATAFKLGSHALDQGPPEQWGVASDHYQVGYRESHGLPYTGPDADIVEAPGGSIILYDSRTWHRAGVNRTDKKRAALLMAMTPMYVMPKNDTSHSYKAFLESVAYEELNERERIEVERLMVHQFIGPGGQYAIAPDRELTATLHARQQKETSY</sequence>
<dbReference type="EMBL" id="UINC01001079">
    <property type="protein sequence ID" value="SUZ70023.1"/>
    <property type="molecule type" value="Genomic_DNA"/>
</dbReference>
<name>A0A381PX98_9ZZZZ</name>
<dbReference type="InterPro" id="IPR008775">
    <property type="entry name" value="Phytyl_CoA_dOase-like"/>
</dbReference>
<dbReference type="SUPFAM" id="SSF51197">
    <property type="entry name" value="Clavaminate synthase-like"/>
    <property type="match status" value="1"/>
</dbReference>
<evidence type="ECO:0008006" key="2">
    <source>
        <dbReference type="Google" id="ProtNLM"/>
    </source>
</evidence>
<accession>A0A381PX98</accession>